<evidence type="ECO:0000313" key="2">
    <source>
        <dbReference type="Proteomes" id="UP000271098"/>
    </source>
</evidence>
<gene>
    <name evidence="1" type="ORF">GPUH_LOCUS24885</name>
</gene>
<dbReference type="EMBL" id="UYRT01102880">
    <property type="protein sequence ID" value="VDN43466.1"/>
    <property type="molecule type" value="Genomic_DNA"/>
</dbReference>
<proteinExistence type="predicted"/>
<dbReference type="Proteomes" id="UP000271098">
    <property type="component" value="Unassembled WGS sequence"/>
</dbReference>
<accession>A0A183EV94</accession>
<keyword evidence="2" id="KW-1185">Reference proteome</keyword>
<dbReference type="WBParaSite" id="GPUH_0002491501-mRNA-1">
    <property type="protein sequence ID" value="GPUH_0002491501-mRNA-1"/>
    <property type="gene ID" value="GPUH_0002491501"/>
</dbReference>
<protein>
    <submittedName>
        <fullName evidence="3">Sigma54_DBD domain-containing protein</fullName>
    </submittedName>
</protein>
<organism evidence="3">
    <name type="scientific">Gongylonema pulchrum</name>
    <dbReference type="NCBI Taxonomy" id="637853"/>
    <lineage>
        <taxon>Eukaryota</taxon>
        <taxon>Metazoa</taxon>
        <taxon>Ecdysozoa</taxon>
        <taxon>Nematoda</taxon>
        <taxon>Chromadorea</taxon>
        <taxon>Rhabditida</taxon>
        <taxon>Spirurina</taxon>
        <taxon>Spiruromorpha</taxon>
        <taxon>Spiruroidea</taxon>
        <taxon>Gongylonematidae</taxon>
        <taxon>Gongylonema</taxon>
    </lineage>
</organism>
<evidence type="ECO:0000313" key="1">
    <source>
        <dbReference type="EMBL" id="VDN43466.1"/>
    </source>
</evidence>
<dbReference type="AlphaFoldDB" id="A0A183EV94"/>
<evidence type="ECO:0000313" key="3">
    <source>
        <dbReference type="WBParaSite" id="GPUH_0002491501-mRNA-1"/>
    </source>
</evidence>
<reference evidence="3" key="1">
    <citation type="submission" date="2016-06" db="UniProtKB">
        <authorList>
            <consortium name="WormBaseParasite"/>
        </authorList>
    </citation>
    <scope>IDENTIFICATION</scope>
</reference>
<sequence>MPLGEVTCLDRLHRMGVTSKNTIKKYHYRPEISADIP</sequence>
<name>A0A183EV94_9BILA</name>
<reference evidence="1 2" key="2">
    <citation type="submission" date="2018-11" db="EMBL/GenBank/DDBJ databases">
        <authorList>
            <consortium name="Pathogen Informatics"/>
        </authorList>
    </citation>
    <scope>NUCLEOTIDE SEQUENCE [LARGE SCALE GENOMIC DNA]</scope>
</reference>